<dbReference type="InterPro" id="IPR017937">
    <property type="entry name" value="Thioredoxin_CS"/>
</dbReference>
<keyword evidence="5" id="KW-0676">Redox-active center</keyword>
<dbReference type="GO" id="GO:0015035">
    <property type="term" value="F:protein-disulfide reductase activity"/>
    <property type="evidence" value="ECO:0007669"/>
    <property type="project" value="TreeGrafter"/>
</dbReference>
<dbReference type="InterPro" id="IPR036249">
    <property type="entry name" value="Thioredoxin-like_sf"/>
</dbReference>
<name>A0A835Q1R2_VANPL</name>
<evidence type="ECO:0000256" key="4">
    <source>
        <dbReference type="ARBA" id="ARBA00023157"/>
    </source>
</evidence>
<dbReference type="Pfam" id="PF00085">
    <property type="entry name" value="Thioredoxin"/>
    <property type="match status" value="1"/>
</dbReference>
<sequence>MATSYHVPLCLRSASYKENEPPVSPYHQRKTQNSFFLVPRGLYRCSSQHIRTRSFLSFEEKRRRRKMSSNSGRVSCNFLYGPELVTACSWNELVLCSDVPVVVEFWASWCGPCKMVSRLVNEMACEYSGRIRCLRIDVDQYPQVAASHGVERIPTVLVFNNAEKLQSITGTLPKSVYIKAIQKSLSQ</sequence>
<evidence type="ECO:0000313" key="8">
    <source>
        <dbReference type="Proteomes" id="UP000639772"/>
    </source>
</evidence>
<reference evidence="7 8" key="1">
    <citation type="journal article" date="2020" name="Nat. Food">
        <title>A phased Vanilla planifolia genome enables genetic improvement of flavour and production.</title>
        <authorList>
            <person name="Hasing T."/>
            <person name="Tang H."/>
            <person name="Brym M."/>
            <person name="Khazi F."/>
            <person name="Huang T."/>
            <person name="Chambers A.H."/>
        </authorList>
    </citation>
    <scope>NUCLEOTIDE SEQUENCE [LARGE SCALE GENOMIC DNA]</scope>
    <source>
        <tissue evidence="7">Leaf</tissue>
    </source>
</reference>
<organism evidence="7 8">
    <name type="scientific">Vanilla planifolia</name>
    <name type="common">Vanilla</name>
    <dbReference type="NCBI Taxonomy" id="51239"/>
    <lineage>
        <taxon>Eukaryota</taxon>
        <taxon>Viridiplantae</taxon>
        <taxon>Streptophyta</taxon>
        <taxon>Embryophyta</taxon>
        <taxon>Tracheophyta</taxon>
        <taxon>Spermatophyta</taxon>
        <taxon>Magnoliopsida</taxon>
        <taxon>Liliopsida</taxon>
        <taxon>Asparagales</taxon>
        <taxon>Orchidaceae</taxon>
        <taxon>Vanilloideae</taxon>
        <taxon>Vanilleae</taxon>
        <taxon>Vanilla</taxon>
    </lineage>
</organism>
<dbReference type="OrthoDB" id="2121326at2759"/>
<dbReference type="Gene3D" id="3.40.30.10">
    <property type="entry name" value="Glutaredoxin"/>
    <property type="match status" value="1"/>
</dbReference>
<dbReference type="PANTHER" id="PTHR45663:SF21">
    <property type="entry name" value="THIOREDOXIN M3, CHLOROPLASTIC"/>
    <property type="match status" value="1"/>
</dbReference>
<dbReference type="Proteomes" id="UP000639772">
    <property type="component" value="Chromosome 10"/>
</dbReference>
<dbReference type="AlphaFoldDB" id="A0A835Q1R2"/>
<dbReference type="PRINTS" id="PR00421">
    <property type="entry name" value="THIOREDOXIN"/>
</dbReference>
<evidence type="ECO:0000256" key="3">
    <source>
        <dbReference type="ARBA" id="ARBA00022982"/>
    </source>
</evidence>
<accession>A0A835Q1R2</accession>
<dbReference type="InterPro" id="IPR013766">
    <property type="entry name" value="Thioredoxin_domain"/>
</dbReference>
<dbReference type="PANTHER" id="PTHR45663">
    <property type="entry name" value="GEO12009P1"/>
    <property type="match status" value="1"/>
</dbReference>
<dbReference type="PROSITE" id="PS00194">
    <property type="entry name" value="THIOREDOXIN_1"/>
    <property type="match status" value="1"/>
</dbReference>
<protein>
    <recommendedName>
        <fullName evidence="6">Thioredoxin domain-containing protein</fullName>
    </recommendedName>
</protein>
<dbReference type="PROSITE" id="PS51352">
    <property type="entry name" value="THIOREDOXIN_2"/>
    <property type="match status" value="1"/>
</dbReference>
<evidence type="ECO:0000259" key="6">
    <source>
        <dbReference type="PROSITE" id="PS51352"/>
    </source>
</evidence>
<dbReference type="CDD" id="cd02947">
    <property type="entry name" value="TRX_family"/>
    <property type="match status" value="1"/>
</dbReference>
<evidence type="ECO:0000313" key="7">
    <source>
        <dbReference type="EMBL" id="KAG0464615.1"/>
    </source>
</evidence>
<keyword evidence="2" id="KW-0809">Transit peptide</keyword>
<evidence type="ECO:0000256" key="1">
    <source>
        <dbReference type="ARBA" id="ARBA00022448"/>
    </source>
</evidence>
<dbReference type="FunFam" id="3.40.30.10:FF:000001">
    <property type="entry name" value="Thioredoxin"/>
    <property type="match status" value="1"/>
</dbReference>
<evidence type="ECO:0000256" key="2">
    <source>
        <dbReference type="ARBA" id="ARBA00022946"/>
    </source>
</evidence>
<comment type="caution">
    <text evidence="7">The sequence shown here is derived from an EMBL/GenBank/DDBJ whole genome shotgun (WGS) entry which is preliminary data.</text>
</comment>
<keyword evidence="4" id="KW-1015">Disulfide bond</keyword>
<dbReference type="SUPFAM" id="SSF52833">
    <property type="entry name" value="Thioredoxin-like"/>
    <property type="match status" value="1"/>
</dbReference>
<dbReference type="EMBL" id="JADCNM010000010">
    <property type="protein sequence ID" value="KAG0464615.1"/>
    <property type="molecule type" value="Genomic_DNA"/>
</dbReference>
<keyword evidence="1" id="KW-0813">Transport</keyword>
<feature type="domain" description="Thioredoxin" evidence="6">
    <location>
        <begin position="56"/>
        <end position="186"/>
    </location>
</feature>
<dbReference type="GO" id="GO:0005737">
    <property type="term" value="C:cytoplasm"/>
    <property type="evidence" value="ECO:0007669"/>
    <property type="project" value="TreeGrafter"/>
</dbReference>
<evidence type="ECO:0000256" key="5">
    <source>
        <dbReference type="ARBA" id="ARBA00023284"/>
    </source>
</evidence>
<proteinExistence type="predicted"/>
<gene>
    <name evidence="7" type="ORF">HPP92_018779</name>
</gene>
<keyword evidence="3" id="KW-0249">Electron transport</keyword>